<name>A0A4Q0S626_9BRAD</name>
<feature type="compositionally biased region" description="Polar residues" evidence="1">
    <location>
        <begin position="12"/>
        <end position="26"/>
    </location>
</feature>
<sequence>MTERDREPQGLRQPNDTSRQQQQTTYEHPPLTRDQEQYLRRIQSSSNAHDRNLLMGGPRNKPAS</sequence>
<protein>
    <submittedName>
        <fullName evidence="2">Uncharacterized protein</fullName>
    </submittedName>
</protein>
<dbReference type="AlphaFoldDB" id="A0A4Q0S626"/>
<evidence type="ECO:0000256" key="1">
    <source>
        <dbReference type="SAM" id="MobiDB-lite"/>
    </source>
</evidence>
<proteinExistence type="predicted"/>
<accession>A0A4Q0S626</accession>
<dbReference type="EMBL" id="LBJQ01000073">
    <property type="protein sequence ID" value="RXH28928.1"/>
    <property type="molecule type" value="Genomic_DNA"/>
</dbReference>
<gene>
    <name evidence="2" type="ORF">XH99_14035</name>
</gene>
<feature type="region of interest" description="Disordered" evidence="1">
    <location>
        <begin position="1"/>
        <end position="64"/>
    </location>
</feature>
<reference evidence="2 3" key="1">
    <citation type="submission" date="2015-04" db="EMBL/GenBank/DDBJ databases">
        <title>Comparative genomics of rhizobia nodulating Arachis hypogaea in China.</title>
        <authorList>
            <person name="Li Y."/>
        </authorList>
    </citation>
    <scope>NUCLEOTIDE SEQUENCE [LARGE SCALE GENOMIC DNA]</scope>
    <source>
        <strain evidence="2 3">CCBAU 51757</strain>
    </source>
</reference>
<evidence type="ECO:0000313" key="2">
    <source>
        <dbReference type="EMBL" id="RXH28928.1"/>
    </source>
</evidence>
<keyword evidence="3" id="KW-1185">Reference proteome</keyword>
<dbReference type="RefSeq" id="WP_128918547.1">
    <property type="nucleotide sequence ID" value="NZ_LBJQ01000073.1"/>
</dbReference>
<feature type="compositionally biased region" description="Basic and acidic residues" evidence="1">
    <location>
        <begin position="30"/>
        <end position="39"/>
    </location>
</feature>
<dbReference type="Proteomes" id="UP000289546">
    <property type="component" value="Unassembled WGS sequence"/>
</dbReference>
<comment type="caution">
    <text evidence="2">The sequence shown here is derived from an EMBL/GenBank/DDBJ whole genome shotgun (WGS) entry which is preliminary data.</text>
</comment>
<organism evidence="2 3">
    <name type="scientific">Bradyrhizobium nanningense</name>
    <dbReference type="NCBI Taxonomy" id="1325118"/>
    <lineage>
        <taxon>Bacteria</taxon>
        <taxon>Pseudomonadati</taxon>
        <taxon>Pseudomonadota</taxon>
        <taxon>Alphaproteobacteria</taxon>
        <taxon>Hyphomicrobiales</taxon>
        <taxon>Nitrobacteraceae</taxon>
        <taxon>Bradyrhizobium</taxon>
    </lineage>
</organism>
<evidence type="ECO:0000313" key="3">
    <source>
        <dbReference type="Proteomes" id="UP000289546"/>
    </source>
</evidence>